<dbReference type="CDD" id="cd18809">
    <property type="entry name" value="SF1_C_RecD"/>
    <property type="match status" value="1"/>
</dbReference>
<evidence type="ECO:0000256" key="3">
    <source>
        <dbReference type="SAM" id="MobiDB-lite"/>
    </source>
</evidence>
<evidence type="ECO:0000259" key="4">
    <source>
        <dbReference type="Pfam" id="PF05970"/>
    </source>
</evidence>
<comment type="cofactor">
    <cofactor evidence="1">
        <name>Mg(2+)</name>
        <dbReference type="ChEBI" id="CHEBI:18420"/>
    </cofactor>
</comment>
<protein>
    <recommendedName>
        <fullName evidence="1">ATP-dependent DNA helicase</fullName>
        <ecNumber evidence="1">5.6.2.3</ecNumber>
    </recommendedName>
</protein>
<dbReference type="Pfam" id="PF20209">
    <property type="entry name" value="DUF6570"/>
    <property type="match status" value="1"/>
</dbReference>
<evidence type="ECO:0000256" key="1">
    <source>
        <dbReference type="RuleBase" id="RU363044"/>
    </source>
</evidence>
<dbReference type="EC" id="5.6.2.3" evidence="1"/>
<keyword evidence="1" id="KW-0547">Nucleotide-binding</keyword>
<evidence type="ECO:0000259" key="6">
    <source>
        <dbReference type="Pfam" id="PF20209"/>
    </source>
</evidence>
<comment type="similarity">
    <text evidence="1">Belongs to the helicase family.</text>
</comment>
<proteinExistence type="inferred from homology"/>
<dbReference type="GO" id="GO:0006310">
    <property type="term" value="P:DNA recombination"/>
    <property type="evidence" value="ECO:0007669"/>
    <property type="project" value="UniProtKB-KW"/>
</dbReference>
<dbReference type="PANTHER" id="PTHR47642">
    <property type="entry name" value="ATP-DEPENDENT DNA HELICASE"/>
    <property type="match status" value="1"/>
</dbReference>
<feature type="domain" description="DUF6570" evidence="6">
    <location>
        <begin position="788"/>
        <end position="905"/>
    </location>
</feature>
<keyword evidence="7" id="KW-1185">Reference proteome</keyword>
<dbReference type="Pfam" id="PF14214">
    <property type="entry name" value="Helitron_like_N"/>
    <property type="match status" value="1"/>
</dbReference>
<dbReference type="GO" id="GO:0043139">
    <property type="term" value="F:5'-3' DNA helicase activity"/>
    <property type="evidence" value="ECO:0007669"/>
    <property type="project" value="UniProtKB-EC"/>
</dbReference>
<keyword evidence="1" id="KW-0227">DNA damage</keyword>
<evidence type="ECO:0000313" key="7">
    <source>
        <dbReference type="Proteomes" id="UP000046392"/>
    </source>
</evidence>
<dbReference type="SUPFAM" id="SSF52540">
    <property type="entry name" value="P-loop containing nucleoside triphosphate hydrolases"/>
    <property type="match status" value="1"/>
</dbReference>
<evidence type="ECO:0000259" key="5">
    <source>
        <dbReference type="Pfam" id="PF14214"/>
    </source>
</evidence>
<comment type="catalytic activity">
    <reaction evidence="1">
        <text>ATP + H2O = ADP + phosphate + H(+)</text>
        <dbReference type="Rhea" id="RHEA:13065"/>
        <dbReference type="ChEBI" id="CHEBI:15377"/>
        <dbReference type="ChEBI" id="CHEBI:15378"/>
        <dbReference type="ChEBI" id="CHEBI:30616"/>
        <dbReference type="ChEBI" id="CHEBI:43474"/>
        <dbReference type="ChEBI" id="CHEBI:456216"/>
        <dbReference type="EC" id="5.6.2.3"/>
    </reaction>
</comment>
<name>A0A0N5BCB0_STREA</name>
<feature type="coiled-coil region" evidence="2">
    <location>
        <begin position="674"/>
        <end position="701"/>
    </location>
</feature>
<feature type="region of interest" description="Disordered" evidence="3">
    <location>
        <begin position="299"/>
        <end position="320"/>
    </location>
</feature>
<dbReference type="Gene3D" id="3.40.50.300">
    <property type="entry name" value="P-loop containing nucleotide triphosphate hydrolases"/>
    <property type="match status" value="2"/>
</dbReference>
<feature type="domain" description="DNA helicase Pif1-like DEAD-box helicase" evidence="4">
    <location>
        <begin position="1780"/>
        <end position="1956"/>
    </location>
</feature>
<dbReference type="WBParaSite" id="SPAL_0000365800.1">
    <property type="protein sequence ID" value="SPAL_0000365800.1"/>
    <property type="gene ID" value="SPAL_0000365800"/>
</dbReference>
<dbReference type="InterPro" id="IPR010285">
    <property type="entry name" value="DNA_helicase_pif1-like_DEAD"/>
</dbReference>
<dbReference type="STRING" id="174720.A0A0N5BCB0"/>
<dbReference type="GO" id="GO:0000723">
    <property type="term" value="P:telomere maintenance"/>
    <property type="evidence" value="ECO:0007669"/>
    <property type="project" value="InterPro"/>
</dbReference>
<dbReference type="InterPro" id="IPR046700">
    <property type="entry name" value="DUF6570"/>
</dbReference>
<dbReference type="GO" id="GO:0006281">
    <property type="term" value="P:DNA repair"/>
    <property type="evidence" value="ECO:0007669"/>
    <property type="project" value="UniProtKB-KW"/>
</dbReference>
<evidence type="ECO:0000313" key="8">
    <source>
        <dbReference type="WBParaSite" id="SPAL_0000365800.1"/>
    </source>
</evidence>
<keyword evidence="1" id="KW-0067">ATP-binding</keyword>
<feature type="domain" description="Helitron helicase-like" evidence="5">
    <location>
        <begin position="1099"/>
        <end position="1232"/>
    </location>
</feature>
<sequence>MEDNFELSASEKTRQIKRMIRCRRRIRNKTLEATRIIKLCDFFNIAIPTNINNYELKRKYFEVNQFYNEHLSFLNIITDADCENFRRFIERVILYESNEDHILNNEIIPVVEGIEEHNINHELFDVENRNIDNLDIEIDEGHLEMINFVDDPNNQDVIGQSFENENRFSDIETISIDDEMLLNQNNSDENNIDPFGDGDINYDNIYEIDSDVYDDIYDEDINNIIENLENNPNIDNIENSSNRLNEFIPISHANLNIDYIVENTYGYSEELNRYIINNEISSMFIEQENAENDIINAENSTQSLNEQQYERSDNKRGKKEDEYKEKLESDFNEYNFLNYFNLKKDTELCAVQFIIDKSKDLAEEMRNYDIDVPKISRLPKILLNHDAERKRYSTVRSKTLDQSKFIGINICKNAPVPFTMDNTDMEEDPYGYLNRLFGGYRYHLYTKSQDIKEFELIYIIFAVVSRIFRSPSQYSYQISYYNDVLKKLLDVLPNEKRKEDIKQLISDVLSSNIGGQLSANNIINVMDDEIIMNDIRDGYEVPLHEMTSEQQQLIKYTTLARCCDERCKDINIVDHLEDIIAIFIAFQRPENNIKTIYKITKYIKDKEILTHLNRLGKCFSRIRGLVMRIKEIIYQLDWLVKVNRLIEYRDDPVLKNFKGFNPTLKAIVVEQMPMRSNEINIDQYRDVIQNVRDEISQIKLRMCIICERINISNMKKLKKDKKIYRRIMNIINTPDNSIDSSTIETAVDLYSKVDNNHPFLNKDEIYLCNDCYNGTIEKNLENNPLGITKYSIRNGLYCDKIPDIIASLNQFERLILQKRWIIQSVFAINNVNSNLRSKMHCISGYSISIKVNSQKSYNDLLTFGRRQIIIINKSQYKIRAHNLVDLKKVYNAYKWFIENNPLYKDDVLPTMEEFNDNFVEPQFVYVDDVSEKRKEIIDNLSREDKKNLNRRVKRRIENNEADPYDNELMFKLVGYITRTEFDSFLLESAYDGDENVDPIAVFTKEHLKIKWSDSELDMSKKMFEAFPHIFPYARFGSDFPRRIALTDKEFLKVLMSKAQRRFSKESQLIMALSKTEQKKDAVNCIRMIGNLKIGESMTIEESLAKSREGKLMRAFRKLKISDSYWYDVTRRLNVIETYIGSPTWFLTLNPSEHQWKELEEAYKLLHVDENISFNLKRSIEEDPFVLNLIFEKRLEIILEHLKSTESVLGRVIFYYYKIEYQQRGTPHVHMLLWTDEGMNLDYKDKGKVVEFLDKYITTSLYTSLDDPDFTEQIMKEQKHVCRLHYCRKRRLNKKAKNLNSNKIECYTSRCRFGFPKKPSHKTKILNLSEDIESLLEISRKTQKSYVLRRMENETEINQYNPHVKMMWIGNIDLQPNALNFSCSGAVNYASKYVSKSTLSNNEKVAEYLDTAMKSGNKNVSSKLFHLMYGMHLRPQAYTEVVDIARSAKSHYTSINVITVNTSDANNRTRHLYKDKRTENVKAATNMYDNYYFSRPPLLEDTCLFSFFANFTPRRVTSTCKLRYMDDFGYSMFLLSFDELDSNLKEKYFSGFSSDKYGNIYNYVTKNWTKRHISSPCFEFWREMSIPIGTTEGELANPQIHLVPHKISLIDFFQFMGITEEDDHEYFNQEAEKDIYARYCRLFLPRRREIDHNEEDCKKLFSDYMKEMKGKYRQTYNDINTLIKICNSFIKKNLASKEFSLYKKELYERYKEILDFDGRNFQRLQACNDGFTDPVAKFGDAQGLHRAVSKLNNQQYLIYEKLYDKSMERYESVKRGLDFVPTRILCDGPGGTGKSFLIDVLAASITATIRNKMDTLEYKNQPFILKVCPTGVASVNIKGRTIHSLFSLPVSKSRFKMKLRPLNTTAKSKLSEILRNVQLLIIDEISMVDASMLYSINYRINEALNCDGGTLFGNLNCLFTGDLLQLPPVKKTSKDAQMFYEEINSSMFEAQFKSIIGERSAFIDFNFIPLHENNRQKADPTYALALNEIRRGNITDDFISIINSRTFKNLNIVQLYFKAIGEGHSDPVILTTRNEDVNFINDQVVLEYAKRNDSTLYIIHCNDTAMDDKCHYKKVWLRKENRITEAPILDVTLDSLEELLIAYEKKSKRNESGLHEKINLCRGATVMITRNLDLDHSVCNGARGVVEDIVLNCDFDPEKKLKANNISEVKVRLYETNRIVSIPPSWHYFVCGKYLMRRLQLPITLAYCTTVHKSQGLTLSSTIVHFPVHEDNKISRTAGLLYVALSRVKHSSGLYIKDLDYESYNIPNEKSISVIQDWMSLNPNDLINYISYSNTTNNDVIDNNVNNVNY</sequence>
<dbReference type="GO" id="GO:0016887">
    <property type="term" value="F:ATP hydrolysis activity"/>
    <property type="evidence" value="ECO:0007669"/>
    <property type="project" value="RHEA"/>
</dbReference>
<keyword evidence="1" id="KW-0347">Helicase</keyword>
<evidence type="ECO:0000256" key="2">
    <source>
        <dbReference type="SAM" id="Coils"/>
    </source>
</evidence>
<dbReference type="InterPro" id="IPR051055">
    <property type="entry name" value="PIF1_helicase"/>
</dbReference>
<reference evidence="8" key="1">
    <citation type="submission" date="2017-02" db="UniProtKB">
        <authorList>
            <consortium name="WormBaseParasite"/>
        </authorList>
    </citation>
    <scope>IDENTIFICATION</scope>
</reference>
<dbReference type="PANTHER" id="PTHR47642:SF6">
    <property type="entry name" value="ATP-DEPENDENT DNA HELICASE"/>
    <property type="match status" value="1"/>
</dbReference>
<dbReference type="GO" id="GO:0005524">
    <property type="term" value="F:ATP binding"/>
    <property type="evidence" value="ECO:0007669"/>
    <property type="project" value="UniProtKB-KW"/>
</dbReference>
<organism evidence="7 8">
    <name type="scientific">Strongyloides papillosus</name>
    <name type="common">Intestinal threadworm</name>
    <dbReference type="NCBI Taxonomy" id="174720"/>
    <lineage>
        <taxon>Eukaryota</taxon>
        <taxon>Metazoa</taxon>
        <taxon>Ecdysozoa</taxon>
        <taxon>Nematoda</taxon>
        <taxon>Chromadorea</taxon>
        <taxon>Rhabditida</taxon>
        <taxon>Tylenchina</taxon>
        <taxon>Panagrolaimomorpha</taxon>
        <taxon>Strongyloidoidea</taxon>
        <taxon>Strongyloididae</taxon>
        <taxon>Strongyloides</taxon>
    </lineage>
</organism>
<dbReference type="InterPro" id="IPR025476">
    <property type="entry name" value="Helitron_helicase-like"/>
</dbReference>
<keyword evidence="1" id="KW-0233">DNA recombination</keyword>
<dbReference type="InterPro" id="IPR027417">
    <property type="entry name" value="P-loop_NTPase"/>
</dbReference>
<keyword evidence="1" id="KW-0234">DNA repair</keyword>
<keyword evidence="2" id="KW-0175">Coiled coil</keyword>
<dbReference type="Proteomes" id="UP000046392">
    <property type="component" value="Unplaced"/>
</dbReference>
<dbReference type="Pfam" id="PF05970">
    <property type="entry name" value="PIF1"/>
    <property type="match status" value="1"/>
</dbReference>
<keyword evidence="1" id="KW-0378">Hydrolase</keyword>
<feature type="compositionally biased region" description="Basic and acidic residues" evidence="3">
    <location>
        <begin position="308"/>
        <end position="320"/>
    </location>
</feature>
<accession>A0A0N5BCB0</accession>